<keyword evidence="4" id="KW-0143">Chaperone</keyword>
<evidence type="ECO:0000256" key="4">
    <source>
        <dbReference type="ARBA" id="ARBA00023186"/>
    </source>
</evidence>
<dbReference type="RefSeq" id="WP_184341429.1">
    <property type="nucleotide sequence ID" value="NZ_JACHIG010000008.1"/>
</dbReference>
<evidence type="ECO:0000256" key="3">
    <source>
        <dbReference type="ARBA" id="ARBA00022840"/>
    </source>
</evidence>
<keyword evidence="6" id="KW-1185">Reference proteome</keyword>
<dbReference type="SUPFAM" id="SSF100920">
    <property type="entry name" value="Heat shock protein 70kD (HSP70), peptide-binding domain"/>
    <property type="match status" value="1"/>
</dbReference>
<keyword evidence="2" id="KW-0547">Nucleotide-binding</keyword>
<dbReference type="Gene3D" id="2.60.34.10">
    <property type="entry name" value="Substrate Binding Domain Of DNAk, Chain A, domain 1"/>
    <property type="match status" value="1"/>
</dbReference>
<accession>A0A7W8DLG4</accession>
<dbReference type="InterPro" id="IPR018181">
    <property type="entry name" value="Heat_shock_70_CS"/>
</dbReference>
<dbReference type="PROSITE" id="PS00297">
    <property type="entry name" value="HSP70_1"/>
    <property type="match status" value="1"/>
</dbReference>
<evidence type="ECO:0000256" key="2">
    <source>
        <dbReference type="ARBA" id="ARBA00022741"/>
    </source>
</evidence>
<dbReference type="Gene3D" id="3.90.640.10">
    <property type="entry name" value="Actin, Chain A, domain 4"/>
    <property type="match status" value="1"/>
</dbReference>
<sequence>MAEYVGIDLGTTLSGLAYLKPDGNPEIVPNADGERLTPSVVFFESHEDVKLVGSAARDGGEPDRTIFQIKRYMDDPEHLVEIDGKKWTPAEISALILSKLKRDCSKICGDINEVVITVPANFNELARKSTIAAAEMAGMKVRRLVNEPTAAAVYYAHSQGVKGRILVFDMGGGTLDTTILDVDGDSIKILTSEGARHLGGSNFDDILLEAYEEQYKKQTGAALYSGERHRRRVLQATEDAKKMLSKLQRVNDTVANDTNSGIARIDLSRDQFEKMIRNMLTRSVFLVEQALDSAKLKPSDIDHVVLVGGSTRIPKVKSMLEKMFGKTPKSCGNVDECVALGAALFAKKSSRIQEVCNASYGTLAMVYNAKTKEEKLMNSIVIPKNTPIPCSRTQVYQTSEDNERVIEVDITQGEDEDAKFVDVIGRLTLDVPPNRPKGCEVAVTFSYDENQRVRALVVDKQSGRSKEVAVTYKGAGVLSDEELKRRSHHLRAMRIE</sequence>
<organism evidence="5 6">
    <name type="scientific">Prosthecobacter vanneervenii</name>
    <dbReference type="NCBI Taxonomy" id="48466"/>
    <lineage>
        <taxon>Bacteria</taxon>
        <taxon>Pseudomonadati</taxon>
        <taxon>Verrucomicrobiota</taxon>
        <taxon>Verrucomicrobiia</taxon>
        <taxon>Verrucomicrobiales</taxon>
        <taxon>Verrucomicrobiaceae</taxon>
        <taxon>Prosthecobacter</taxon>
    </lineage>
</organism>
<dbReference type="Proteomes" id="UP000590740">
    <property type="component" value="Unassembled WGS sequence"/>
</dbReference>
<dbReference type="Pfam" id="PF00012">
    <property type="entry name" value="HSP70"/>
    <property type="match status" value="2"/>
</dbReference>
<evidence type="ECO:0000313" key="5">
    <source>
        <dbReference type="EMBL" id="MBB5034025.1"/>
    </source>
</evidence>
<dbReference type="InterPro" id="IPR029047">
    <property type="entry name" value="HSP70_peptide-bd_sf"/>
</dbReference>
<comment type="caution">
    <text evidence="5">The sequence shown here is derived from an EMBL/GenBank/DDBJ whole genome shotgun (WGS) entry which is preliminary data.</text>
</comment>
<dbReference type="FunFam" id="3.30.420.40:FF:000071">
    <property type="entry name" value="Molecular chaperone DnaK"/>
    <property type="match status" value="1"/>
</dbReference>
<evidence type="ECO:0000256" key="1">
    <source>
        <dbReference type="ARBA" id="ARBA00007381"/>
    </source>
</evidence>
<dbReference type="GO" id="GO:0005524">
    <property type="term" value="F:ATP binding"/>
    <property type="evidence" value="ECO:0007669"/>
    <property type="project" value="UniProtKB-KW"/>
</dbReference>
<gene>
    <name evidence="5" type="ORF">HNQ65_003616</name>
</gene>
<name>A0A7W8DLG4_9BACT</name>
<dbReference type="InterPro" id="IPR043129">
    <property type="entry name" value="ATPase_NBD"/>
</dbReference>
<dbReference type="CDD" id="cd24029">
    <property type="entry name" value="ASKHA_NBD_HSP70_DnaK_HscA_HscC"/>
    <property type="match status" value="1"/>
</dbReference>
<dbReference type="PROSITE" id="PS01036">
    <property type="entry name" value="HSP70_3"/>
    <property type="match status" value="1"/>
</dbReference>
<dbReference type="GO" id="GO:0140662">
    <property type="term" value="F:ATP-dependent protein folding chaperone"/>
    <property type="evidence" value="ECO:0007669"/>
    <property type="project" value="InterPro"/>
</dbReference>
<reference evidence="5 6" key="1">
    <citation type="submission" date="2020-08" db="EMBL/GenBank/DDBJ databases">
        <title>Genomic Encyclopedia of Type Strains, Phase IV (KMG-IV): sequencing the most valuable type-strain genomes for metagenomic binning, comparative biology and taxonomic classification.</title>
        <authorList>
            <person name="Goeker M."/>
        </authorList>
    </citation>
    <scope>NUCLEOTIDE SEQUENCE [LARGE SCALE GENOMIC DNA]</scope>
    <source>
        <strain evidence="5 6">DSM 12252</strain>
    </source>
</reference>
<dbReference type="PANTHER" id="PTHR19375">
    <property type="entry name" value="HEAT SHOCK PROTEIN 70KDA"/>
    <property type="match status" value="1"/>
</dbReference>
<proteinExistence type="inferred from homology"/>
<dbReference type="SUPFAM" id="SSF53067">
    <property type="entry name" value="Actin-like ATPase domain"/>
    <property type="match status" value="2"/>
</dbReference>
<protein>
    <submittedName>
        <fullName evidence="5">Molecular chaperone DnaK</fullName>
    </submittedName>
</protein>
<keyword evidence="3" id="KW-0067">ATP-binding</keyword>
<dbReference type="Gene3D" id="3.30.420.40">
    <property type="match status" value="2"/>
</dbReference>
<evidence type="ECO:0000313" key="6">
    <source>
        <dbReference type="Proteomes" id="UP000590740"/>
    </source>
</evidence>
<comment type="similarity">
    <text evidence="1">Belongs to the heat shock protein 70 family.</text>
</comment>
<dbReference type="PRINTS" id="PR00301">
    <property type="entry name" value="HEATSHOCK70"/>
</dbReference>
<dbReference type="AlphaFoldDB" id="A0A7W8DLG4"/>
<dbReference type="InterPro" id="IPR013126">
    <property type="entry name" value="Hsp_70_fam"/>
</dbReference>
<dbReference type="PROSITE" id="PS00329">
    <property type="entry name" value="HSP70_2"/>
    <property type="match status" value="1"/>
</dbReference>
<dbReference type="EMBL" id="JACHIG010000008">
    <property type="protein sequence ID" value="MBB5034025.1"/>
    <property type="molecule type" value="Genomic_DNA"/>
</dbReference>